<feature type="domain" description="Major facilitator superfamily (MFS) profile" evidence="18">
    <location>
        <begin position="16"/>
        <end position="467"/>
    </location>
</feature>
<dbReference type="InterPro" id="IPR003663">
    <property type="entry name" value="Sugar/inositol_transpt"/>
</dbReference>
<keyword evidence="20" id="KW-1185">Reference proteome</keyword>
<dbReference type="GO" id="GO:0022857">
    <property type="term" value="F:transmembrane transporter activity"/>
    <property type="evidence" value="ECO:0007669"/>
    <property type="project" value="InterPro"/>
</dbReference>
<feature type="transmembrane region" description="Helical" evidence="17">
    <location>
        <begin position="120"/>
        <end position="144"/>
    </location>
</feature>
<gene>
    <name evidence="19" type="ORF">FOL47_000267</name>
</gene>
<dbReference type="EMBL" id="JAAPAO010000103">
    <property type="protein sequence ID" value="KAF4672637.1"/>
    <property type="molecule type" value="Genomic_DNA"/>
</dbReference>
<dbReference type="FunFam" id="1.20.1250.20:FF:000218">
    <property type="entry name" value="facilitated trehalose transporter Tret1"/>
    <property type="match status" value="1"/>
</dbReference>
<dbReference type="InterPro" id="IPR020846">
    <property type="entry name" value="MFS_dom"/>
</dbReference>
<dbReference type="OrthoDB" id="6612291at2759"/>
<comment type="similarity">
    <text evidence="16">Belongs to the major facilitator superfamily. Sugar transporter (TC 2.A.1.1) family.</text>
</comment>
<proteinExistence type="inferred from homology"/>
<feature type="transmembrane region" description="Helical" evidence="17">
    <location>
        <begin position="199"/>
        <end position="220"/>
    </location>
</feature>
<feature type="transmembrane region" description="Helical" evidence="17">
    <location>
        <begin position="98"/>
        <end position="114"/>
    </location>
</feature>
<feature type="transmembrane region" description="Helical" evidence="17">
    <location>
        <begin position="444"/>
        <end position="463"/>
    </location>
</feature>
<evidence type="ECO:0000256" key="16">
    <source>
        <dbReference type="RuleBase" id="RU003346"/>
    </source>
</evidence>
<keyword evidence="7 17" id="KW-1133">Transmembrane helix</keyword>
<comment type="catalytic activity">
    <reaction evidence="12">
        <text>D-mannose(out) = D-mannose(in)</text>
        <dbReference type="Rhea" id="RHEA:78391"/>
        <dbReference type="ChEBI" id="CHEBI:4208"/>
    </reaction>
    <physiologicalReaction direction="left-to-right" evidence="12">
        <dbReference type="Rhea" id="RHEA:78392"/>
    </physiologicalReaction>
</comment>
<dbReference type="PROSITE" id="PS50850">
    <property type="entry name" value="MFS"/>
    <property type="match status" value="1"/>
</dbReference>
<dbReference type="InterPro" id="IPR005829">
    <property type="entry name" value="Sugar_transporter_CS"/>
</dbReference>
<keyword evidence="6 17" id="KW-0812">Transmembrane</keyword>
<feature type="transmembrane region" description="Helical" evidence="17">
    <location>
        <begin position="347"/>
        <end position="368"/>
    </location>
</feature>
<feature type="transmembrane region" description="Helical" evidence="17">
    <location>
        <begin position="412"/>
        <end position="432"/>
    </location>
</feature>
<dbReference type="PANTHER" id="PTHR48021">
    <property type="match status" value="1"/>
</dbReference>
<comment type="catalytic activity">
    <reaction evidence="9">
        <text>D-galactose(in) = D-galactose(out)</text>
        <dbReference type="Rhea" id="RHEA:34915"/>
        <dbReference type="ChEBI" id="CHEBI:4139"/>
    </reaction>
    <physiologicalReaction direction="right-to-left" evidence="9">
        <dbReference type="Rhea" id="RHEA:34917"/>
    </physiologicalReaction>
</comment>
<dbReference type="Pfam" id="PF00083">
    <property type="entry name" value="Sugar_tr"/>
    <property type="match status" value="1"/>
</dbReference>
<comment type="subcellular location">
    <subcellularLocation>
        <location evidence="1">Cell membrane</location>
        <topology evidence="1">Multi-pass membrane protein</topology>
    </subcellularLocation>
</comment>
<evidence type="ECO:0000256" key="5">
    <source>
        <dbReference type="ARBA" id="ARBA00022597"/>
    </source>
</evidence>
<dbReference type="NCBIfam" id="TIGR00879">
    <property type="entry name" value="SP"/>
    <property type="match status" value="1"/>
</dbReference>
<evidence type="ECO:0000256" key="13">
    <source>
        <dbReference type="ARBA" id="ARBA00044668"/>
    </source>
</evidence>
<evidence type="ECO:0000256" key="3">
    <source>
        <dbReference type="ARBA" id="ARBA00022448"/>
    </source>
</evidence>
<comment type="caution">
    <text evidence="19">The sequence shown here is derived from an EMBL/GenBank/DDBJ whole genome shotgun (WGS) entry which is preliminary data.</text>
</comment>
<dbReference type="SUPFAM" id="SSF103473">
    <property type="entry name" value="MFS general substrate transporter"/>
    <property type="match status" value="1"/>
</dbReference>
<evidence type="ECO:0000256" key="2">
    <source>
        <dbReference type="ARBA" id="ARBA00011738"/>
    </source>
</evidence>
<feature type="transmembrane region" description="Helical" evidence="17">
    <location>
        <begin position="67"/>
        <end position="86"/>
    </location>
</feature>
<reference evidence="19 20" key="1">
    <citation type="submission" date="2020-04" db="EMBL/GenBank/DDBJ databases">
        <title>Perkinsus chesapeaki whole genome sequence.</title>
        <authorList>
            <person name="Bogema D.R."/>
        </authorList>
    </citation>
    <scope>NUCLEOTIDE SEQUENCE [LARGE SCALE GENOMIC DNA]</scope>
    <source>
        <strain evidence="19">ATCC PRA-425</strain>
    </source>
</reference>
<comment type="catalytic activity">
    <reaction evidence="13">
        <text>D-glucosamine(out) = D-glucosamine(in)</text>
        <dbReference type="Rhea" id="RHEA:78423"/>
        <dbReference type="ChEBI" id="CHEBI:58723"/>
    </reaction>
    <physiologicalReaction direction="left-to-right" evidence="13">
        <dbReference type="Rhea" id="RHEA:78424"/>
    </physiologicalReaction>
</comment>
<dbReference type="InterPro" id="IPR005828">
    <property type="entry name" value="MFS_sugar_transport-like"/>
</dbReference>
<evidence type="ECO:0000256" key="15">
    <source>
        <dbReference type="ARBA" id="ARBA00044780"/>
    </source>
</evidence>
<evidence type="ECO:0000313" key="20">
    <source>
        <dbReference type="Proteomes" id="UP000591131"/>
    </source>
</evidence>
<accession>A0A7J6MMS2</accession>
<keyword evidence="3 16" id="KW-0813">Transport</keyword>
<dbReference type="AlphaFoldDB" id="A0A7J6MMS2"/>
<evidence type="ECO:0000313" key="19">
    <source>
        <dbReference type="EMBL" id="KAF4672637.1"/>
    </source>
</evidence>
<keyword evidence="5" id="KW-0762">Sugar transport</keyword>
<evidence type="ECO:0000259" key="18">
    <source>
        <dbReference type="PROSITE" id="PS50850"/>
    </source>
</evidence>
<evidence type="ECO:0000256" key="17">
    <source>
        <dbReference type="SAM" id="Phobius"/>
    </source>
</evidence>
<evidence type="ECO:0000256" key="8">
    <source>
        <dbReference type="ARBA" id="ARBA00023136"/>
    </source>
</evidence>
<evidence type="ECO:0000256" key="1">
    <source>
        <dbReference type="ARBA" id="ARBA00004651"/>
    </source>
</evidence>
<dbReference type="InterPro" id="IPR050549">
    <property type="entry name" value="MFS_Trehalose_Transporter"/>
</dbReference>
<organism evidence="19 20">
    <name type="scientific">Perkinsus chesapeaki</name>
    <name type="common">Clam parasite</name>
    <name type="synonym">Perkinsus andrewsi</name>
    <dbReference type="NCBI Taxonomy" id="330153"/>
    <lineage>
        <taxon>Eukaryota</taxon>
        <taxon>Sar</taxon>
        <taxon>Alveolata</taxon>
        <taxon>Perkinsozoa</taxon>
        <taxon>Perkinsea</taxon>
        <taxon>Perkinsida</taxon>
        <taxon>Perkinsidae</taxon>
        <taxon>Perkinsus</taxon>
    </lineage>
</organism>
<comment type="catalytic activity">
    <reaction evidence="10">
        <text>D-glucose(out) = D-glucose(in)</text>
        <dbReference type="Rhea" id="RHEA:60376"/>
        <dbReference type="ChEBI" id="CHEBI:4167"/>
    </reaction>
    <physiologicalReaction direction="left-to-right" evidence="10">
        <dbReference type="Rhea" id="RHEA:60377"/>
    </physiologicalReaction>
</comment>
<protein>
    <recommendedName>
        <fullName evidence="15">Hexose transporter 1</fullName>
    </recommendedName>
</protein>
<sequence length="485" mass="52141">MYYCNNVCDDLVAVMCVVGSLLASILAGIGLGFTSPTIDTMRNTVTTPDGTPLIVPDNSGLCVFEELSASIFSASLTVGALVGALMAGPLADSIGRRLALAINSPLGVAAYLSIGLSSNVYLLIAARFIAGLPVGIGPSVVSVYISEVAPTRLRGLLGACNEMACVIGITAAYAIGLIFRTDGGSTDPLVSSNTFCNWRLTSFVCIVPCLALAIAMYFALESPRWLASRQHMVEAQRILCKIRGCHTASDPRISSEMIDLTSSSDHGTRFVVRLRELLSCKKQLLIAITIQVLTQLSGLDVIAFYLVTIFQDAHLSYPDLMAVTVQLATAIAIIPACLLVERSGRRPLLLLSSIGMCISLAIIGTYFFMDNAAFGWLSVVGAYGYNLFYAFGVGPIRWLLVAEIFPDSCRSIAAGIATMASWLTLFIIILSIDIITESTSRQAIFWFFSAVSAFITCFVWIGVPETKGKSFEDIRRLFYSTITHT</sequence>
<feature type="transmembrane region" description="Helical" evidence="17">
    <location>
        <begin position="374"/>
        <end position="400"/>
    </location>
</feature>
<evidence type="ECO:0000256" key="10">
    <source>
        <dbReference type="ARBA" id="ARBA00044648"/>
    </source>
</evidence>
<dbReference type="PRINTS" id="PR00171">
    <property type="entry name" value="SUGRTRNSPORT"/>
</dbReference>
<evidence type="ECO:0000256" key="6">
    <source>
        <dbReference type="ARBA" id="ARBA00022692"/>
    </source>
</evidence>
<feature type="transmembrane region" description="Helical" evidence="17">
    <location>
        <begin position="12"/>
        <end position="33"/>
    </location>
</feature>
<dbReference type="PROSITE" id="PS00216">
    <property type="entry name" value="SUGAR_TRANSPORT_1"/>
    <property type="match status" value="1"/>
</dbReference>
<dbReference type="Proteomes" id="UP000591131">
    <property type="component" value="Unassembled WGS sequence"/>
</dbReference>
<evidence type="ECO:0000256" key="14">
    <source>
        <dbReference type="ARBA" id="ARBA00044710"/>
    </source>
</evidence>
<feature type="transmembrane region" description="Helical" evidence="17">
    <location>
        <begin position="320"/>
        <end position="340"/>
    </location>
</feature>
<feature type="transmembrane region" description="Helical" evidence="17">
    <location>
        <begin position="156"/>
        <end position="179"/>
    </location>
</feature>
<evidence type="ECO:0000256" key="7">
    <source>
        <dbReference type="ARBA" id="ARBA00022989"/>
    </source>
</evidence>
<keyword evidence="4" id="KW-1003">Cell membrane</keyword>
<evidence type="ECO:0000256" key="9">
    <source>
        <dbReference type="ARBA" id="ARBA00044637"/>
    </source>
</evidence>
<dbReference type="PANTHER" id="PTHR48021:SF1">
    <property type="entry name" value="GH07001P-RELATED"/>
    <property type="match status" value="1"/>
</dbReference>
<comment type="catalytic activity">
    <reaction evidence="14">
        <text>D-fructose(out) = D-fructose(in)</text>
        <dbReference type="Rhea" id="RHEA:60372"/>
        <dbReference type="ChEBI" id="CHEBI:37721"/>
    </reaction>
    <physiologicalReaction direction="left-to-right" evidence="14">
        <dbReference type="Rhea" id="RHEA:60373"/>
    </physiologicalReaction>
</comment>
<comment type="subunit">
    <text evidence="2">Homodimer.</text>
</comment>
<name>A0A7J6MMS2_PERCH</name>
<evidence type="ECO:0000256" key="4">
    <source>
        <dbReference type="ARBA" id="ARBA00022475"/>
    </source>
</evidence>
<dbReference type="Gene3D" id="1.20.1250.20">
    <property type="entry name" value="MFS general substrate transporter like domains"/>
    <property type="match status" value="1"/>
</dbReference>
<dbReference type="GO" id="GO:0005886">
    <property type="term" value="C:plasma membrane"/>
    <property type="evidence" value="ECO:0007669"/>
    <property type="project" value="UniProtKB-SubCell"/>
</dbReference>
<keyword evidence="8 17" id="KW-0472">Membrane</keyword>
<evidence type="ECO:0000256" key="11">
    <source>
        <dbReference type="ARBA" id="ARBA00044656"/>
    </source>
</evidence>
<comment type="catalytic activity">
    <reaction evidence="11">
        <text>D-xylose(out) = D-xylose(in)</text>
        <dbReference type="Rhea" id="RHEA:78427"/>
        <dbReference type="ChEBI" id="CHEBI:53455"/>
    </reaction>
    <physiologicalReaction direction="left-to-right" evidence="11">
        <dbReference type="Rhea" id="RHEA:78428"/>
    </physiologicalReaction>
</comment>
<evidence type="ECO:0000256" key="12">
    <source>
        <dbReference type="ARBA" id="ARBA00044662"/>
    </source>
</evidence>
<feature type="transmembrane region" description="Helical" evidence="17">
    <location>
        <begin position="284"/>
        <end position="308"/>
    </location>
</feature>
<dbReference type="PROSITE" id="PS00217">
    <property type="entry name" value="SUGAR_TRANSPORT_2"/>
    <property type="match status" value="1"/>
</dbReference>
<dbReference type="InterPro" id="IPR036259">
    <property type="entry name" value="MFS_trans_sf"/>
</dbReference>